<comment type="similarity">
    <text evidence="2 8 9">Belongs to the glycosyl hydrolase 9 (cellulase E) family.</text>
</comment>
<keyword evidence="4 9" id="KW-0136">Cellulose degradation</keyword>
<dbReference type="Pfam" id="PF00759">
    <property type="entry name" value="Glyco_hydro_9"/>
    <property type="match status" value="1"/>
</dbReference>
<dbReference type="PROSITE" id="PS00592">
    <property type="entry name" value="GH9_2"/>
    <property type="match status" value="1"/>
</dbReference>
<evidence type="ECO:0000313" key="13">
    <source>
        <dbReference type="Proteomes" id="UP001140206"/>
    </source>
</evidence>
<dbReference type="InterPro" id="IPR012341">
    <property type="entry name" value="6hp_glycosidase-like_sf"/>
</dbReference>
<accession>A0AAV8C0H8</accession>
<evidence type="ECO:0000256" key="8">
    <source>
        <dbReference type="PROSITE-ProRule" id="PRU10059"/>
    </source>
</evidence>
<dbReference type="InterPro" id="IPR008928">
    <property type="entry name" value="6-hairpin_glycosidase_sf"/>
</dbReference>
<name>A0AAV8C0H8_9POAL</name>
<dbReference type="EMBL" id="JAMFTS010000005">
    <property type="protein sequence ID" value="KAJ4748654.1"/>
    <property type="molecule type" value="Genomic_DNA"/>
</dbReference>
<evidence type="ECO:0000256" key="4">
    <source>
        <dbReference type="ARBA" id="ARBA00023001"/>
    </source>
</evidence>
<keyword evidence="5 8" id="KW-0119">Carbohydrate metabolism</keyword>
<gene>
    <name evidence="12" type="ORF">LUZ62_083059</name>
</gene>
<feature type="domain" description="Glycoside hydrolase family 9" evidence="11">
    <location>
        <begin position="52"/>
        <end position="486"/>
    </location>
</feature>
<keyword evidence="7 8" id="KW-0624">Polysaccharide degradation</keyword>
<evidence type="ECO:0000256" key="5">
    <source>
        <dbReference type="ARBA" id="ARBA00023277"/>
    </source>
</evidence>
<dbReference type="AlphaFoldDB" id="A0AAV8C0H8"/>
<dbReference type="GO" id="GO:0008810">
    <property type="term" value="F:cellulase activity"/>
    <property type="evidence" value="ECO:0007669"/>
    <property type="project" value="UniProtKB-EC"/>
</dbReference>
<sequence>MGKSHWPFFDYLIVNLIVCCMLISVFFLVFISLFILIAIGVGSTTATTTPNYEDALSKSLVFFEAQRSGKLPHTSNLSWRASSGLNHGSQENVDLTGGYYDAGDNVKFGLPMAFTTTMLAWSVIEFGKKMGHDLHNARDAVKWGSDYLLKASCHLPNALYVQVGNPNDDHKCWMRAEDVKTPPPVYKVTPSNPGSEVAGETAAALAAASIVFRGIDAQYSKKLENAAVKAFTFADKYRGNYSESLSSAVCPFYCSYSGFQDELLWAAAWLHKATKNPSYLNYAKSLGCNADSDSFSWDNKYPGARVLLTKEHLLEKNQGASEFRDHAERFMCSVLPGSPSMSMKYTPGGLLYKMTGSNLQYVTTSSFLMLVYSKYLLVSKQSFKCGDMSVDHHLLRKVAKKQVDYILGVNPKGMSYMVGYSSNFPRRIHHRDSSIPCTNILSGAVSCDAGFQYLHSSGPNPNVLTGAVVGGPDENDYFADDRENCEIRQFWPMTRQCFGHVKRGQ</sequence>
<evidence type="ECO:0000256" key="6">
    <source>
        <dbReference type="ARBA" id="ARBA00023295"/>
    </source>
</evidence>
<evidence type="ECO:0000259" key="11">
    <source>
        <dbReference type="Pfam" id="PF00759"/>
    </source>
</evidence>
<dbReference type="Proteomes" id="UP001140206">
    <property type="component" value="Chromosome 5"/>
</dbReference>
<proteinExistence type="inferred from homology"/>
<reference evidence="12" key="1">
    <citation type="submission" date="2022-08" db="EMBL/GenBank/DDBJ databases">
        <authorList>
            <person name="Marques A."/>
        </authorList>
    </citation>
    <scope>NUCLEOTIDE SEQUENCE</scope>
    <source>
        <strain evidence="12">RhyPub2mFocal</strain>
        <tissue evidence="12">Leaves</tissue>
    </source>
</reference>
<dbReference type="SUPFAM" id="SSF48208">
    <property type="entry name" value="Six-hairpin glycosidases"/>
    <property type="match status" value="1"/>
</dbReference>
<feature type="transmembrane region" description="Helical" evidence="10">
    <location>
        <begin position="12"/>
        <end position="41"/>
    </location>
</feature>
<evidence type="ECO:0000256" key="9">
    <source>
        <dbReference type="RuleBase" id="RU361166"/>
    </source>
</evidence>
<keyword evidence="10" id="KW-0472">Membrane</keyword>
<dbReference type="GO" id="GO:0030245">
    <property type="term" value="P:cellulose catabolic process"/>
    <property type="evidence" value="ECO:0007669"/>
    <property type="project" value="UniProtKB-KW"/>
</dbReference>
<organism evidence="12 13">
    <name type="scientific">Rhynchospora pubera</name>
    <dbReference type="NCBI Taxonomy" id="906938"/>
    <lineage>
        <taxon>Eukaryota</taxon>
        <taxon>Viridiplantae</taxon>
        <taxon>Streptophyta</taxon>
        <taxon>Embryophyta</taxon>
        <taxon>Tracheophyta</taxon>
        <taxon>Spermatophyta</taxon>
        <taxon>Magnoliopsida</taxon>
        <taxon>Liliopsida</taxon>
        <taxon>Poales</taxon>
        <taxon>Cyperaceae</taxon>
        <taxon>Cyperoideae</taxon>
        <taxon>Rhynchosporeae</taxon>
        <taxon>Rhynchospora</taxon>
    </lineage>
</organism>
<feature type="active site" evidence="8">
    <location>
        <position position="429"/>
    </location>
</feature>
<evidence type="ECO:0000256" key="2">
    <source>
        <dbReference type="ARBA" id="ARBA00007072"/>
    </source>
</evidence>
<protein>
    <recommendedName>
        <fullName evidence="9">Endoglucanase</fullName>
        <ecNumber evidence="9">3.2.1.4</ecNumber>
    </recommendedName>
</protein>
<keyword evidence="6 8" id="KW-0326">Glycosidase</keyword>
<evidence type="ECO:0000313" key="12">
    <source>
        <dbReference type="EMBL" id="KAJ4748654.1"/>
    </source>
</evidence>
<dbReference type="Gene3D" id="1.50.10.10">
    <property type="match status" value="1"/>
</dbReference>
<dbReference type="InterPro" id="IPR018221">
    <property type="entry name" value="Glyco_hydro_9_His_AS"/>
</dbReference>
<keyword evidence="10" id="KW-1133">Transmembrane helix</keyword>
<comment type="caution">
    <text evidence="12">The sequence shown here is derived from an EMBL/GenBank/DDBJ whole genome shotgun (WGS) entry which is preliminary data.</text>
</comment>
<evidence type="ECO:0000256" key="1">
    <source>
        <dbReference type="ARBA" id="ARBA00000966"/>
    </source>
</evidence>
<evidence type="ECO:0000256" key="7">
    <source>
        <dbReference type="ARBA" id="ARBA00023326"/>
    </source>
</evidence>
<dbReference type="InterPro" id="IPR001701">
    <property type="entry name" value="Glyco_hydro_9"/>
</dbReference>
<keyword evidence="10" id="KW-0812">Transmembrane</keyword>
<evidence type="ECO:0000256" key="10">
    <source>
        <dbReference type="SAM" id="Phobius"/>
    </source>
</evidence>
<dbReference type="FunFam" id="1.50.10.10:FF:000020">
    <property type="entry name" value="Endoglucanase"/>
    <property type="match status" value="1"/>
</dbReference>
<evidence type="ECO:0000256" key="3">
    <source>
        <dbReference type="ARBA" id="ARBA00022801"/>
    </source>
</evidence>
<comment type="catalytic activity">
    <reaction evidence="1 9">
        <text>Endohydrolysis of (1-&gt;4)-beta-D-glucosidic linkages in cellulose, lichenin and cereal beta-D-glucans.</text>
        <dbReference type="EC" id="3.2.1.4"/>
    </reaction>
</comment>
<dbReference type="EC" id="3.2.1.4" evidence="9"/>
<keyword evidence="13" id="KW-1185">Reference proteome</keyword>
<dbReference type="PANTHER" id="PTHR22298">
    <property type="entry name" value="ENDO-1,4-BETA-GLUCANASE"/>
    <property type="match status" value="1"/>
</dbReference>
<keyword evidence="3 8" id="KW-0378">Hydrolase</keyword>